<dbReference type="CDD" id="cd13999">
    <property type="entry name" value="STKc_MAP3K-like"/>
    <property type="match status" value="1"/>
</dbReference>
<dbReference type="InterPro" id="IPR011009">
    <property type="entry name" value="Kinase-like_dom_sf"/>
</dbReference>
<dbReference type="Gene3D" id="1.10.510.10">
    <property type="entry name" value="Transferase(Phosphotransferase) domain 1"/>
    <property type="match status" value="1"/>
</dbReference>
<dbReference type="AlphaFoldDB" id="A0AAD5QAX8"/>
<organism evidence="7 8">
    <name type="scientific">Pythium insidiosum</name>
    <name type="common">Pythiosis disease agent</name>
    <dbReference type="NCBI Taxonomy" id="114742"/>
    <lineage>
        <taxon>Eukaryota</taxon>
        <taxon>Sar</taxon>
        <taxon>Stramenopiles</taxon>
        <taxon>Oomycota</taxon>
        <taxon>Peronosporomycetes</taxon>
        <taxon>Pythiales</taxon>
        <taxon>Pythiaceae</taxon>
        <taxon>Pythium</taxon>
    </lineage>
</organism>
<evidence type="ECO:0000256" key="4">
    <source>
        <dbReference type="SAM" id="Phobius"/>
    </source>
</evidence>
<dbReference type="SMART" id="SM00369">
    <property type="entry name" value="LRR_TYP"/>
    <property type="match status" value="2"/>
</dbReference>
<evidence type="ECO:0000256" key="2">
    <source>
        <dbReference type="ARBA" id="ARBA00022737"/>
    </source>
</evidence>
<feature type="transmembrane region" description="Helical" evidence="4">
    <location>
        <begin position="285"/>
        <end position="307"/>
    </location>
</feature>
<dbReference type="PROSITE" id="PS51450">
    <property type="entry name" value="LRR"/>
    <property type="match status" value="1"/>
</dbReference>
<dbReference type="InterPro" id="IPR032675">
    <property type="entry name" value="LRR_dom_sf"/>
</dbReference>
<dbReference type="InterPro" id="IPR001611">
    <property type="entry name" value="Leu-rich_rpt"/>
</dbReference>
<evidence type="ECO:0000256" key="3">
    <source>
        <dbReference type="SAM" id="MobiDB-lite"/>
    </source>
</evidence>
<sequence length="642" mass="70214">MVVGRRWTRALLALCLPGAVQALWFDGPTIDGDALSWVGEGKAFNPKKAFSGKTDKIARVELSNWDMSALSSLSIPASVTSLSLIQCKLAAIPTEIDALTQLTTLNLAGNSLTSVDSSFGASSKLTTLNLTQNQLTSFAATIPSLQSLDLSKNMLASIPTSIFSAAQLSSFFIEDNAFKIETVTIQQFDFFAGLRDFRADFVNVAVCSGGSDVVTLKGARVCRLSPQQSLPPQPTIILTPSPSPSPITTPHASDANASGSIIAPPRPVLPSSSTDTSPSDPNSTFIAYGMVFVLFAVGAIAALYKFIAHRQAERRRGALHEETPLFFDSDKRNTYHQELTAGDKLFPSNDPVLVTWRLDYDAIKLVRRLAKGAFGEVWIGRYRGHRVAVKRLLEEQLSFEASEDFIREIKLMAWLKHPKVLEFVGVAWTRLVDMLAVTEFMDSGDLRSLLDARRDLTWPAAKLRFALDTIDAIVYLHSLNPVIIHRDLKSRNILVDSKKGAKLGDFGISAAKRQDREMTTGVGTARWLAPELARGDTHYNEAVDVYSFGVILCELDTHELPFQDARGESGERLSDFAILQGVAMGTLQVRVSESCPAKIRRLAERCVALEPSERPTAAEVAFLLRRRDVLLDDAPDSAGGFV</sequence>
<dbReference type="SMART" id="SM00220">
    <property type="entry name" value="S_TKc"/>
    <property type="match status" value="1"/>
</dbReference>
<dbReference type="SUPFAM" id="SSF52058">
    <property type="entry name" value="L domain-like"/>
    <property type="match status" value="1"/>
</dbReference>
<keyword evidence="4" id="KW-1133">Transmembrane helix</keyword>
<feature type="domain" description="Protein kinase" evidence="6">
    <location>
        <begin position="363"/>
        <end position="631"/>
    </location>
</feature>
<protein>
    <recommendedName>
        <fullName evidence="6">Protein kinase domain-containing protein</fullName>
    </recommendedName>
</protein>
<dbReference type="PANTHER" id="PTHR44329:SF214">
    <property type="entry name" value="PROTEIN KINASE DOMAIN-CONTAINING PROTEIN"/>
    <property type="match status" value="1"/>
</dbReference>
<dbReference type="SUPFAM" id="SSF56112">
    <property type="entry name" value="Protein kinase-like (PK-like)"/>
    <property type="match status" value="1"/>
</dbReference>
<feature type="signal peptide" evidence="5">
    <location>
        <begin position="1"/>
        <end position="22"/>
    </location>
</feature>
<dbReference type="GO" id="GO:0005524">
    <property type="term" value="F:ATP binding"/>
    <property type="evidence" value="ECO:0007669"/>
    <property type="project" value="InterPro"/>
</dbReference>
<dbReference type="PROSITE" id="PS00108">
    <property type="entry name" value="PROTEIN_KINASE_ST"/>
    <property type="match status" value="1"/>
</dbReference>
<dbReference type="GO" id="GO:0004674">
    <property type="term" value="F:protein serine/threonine kinase activity"/>
    <property type="evidence" value="ECO:0007669"/>
    <property type="project" value="TreeGrafter"/>
</dbReference>
<accession>A0AAD5QAX8</accession>
<feature type="region of interest" description="Disordered" evidence="3">
    <location>
        <begin position="232"/>
        <end position="276"/>
    </location>
</feature>
<keyword evidence="4" id="KW-0472">Membrane</keyword>
<reference evidence="7" key="1">
    <citation type="submission" date="2021-12" db="EMBL/GenBank/DDBJ databases">
        <title>Prjna785345.</title>
        <authorList>
            <person name="Rujirawat T."/>
            <person name="Krajaejun T."/>
        </authorList>
    </citation>
    <scope>NUCLEOTIDE SEQUENCE</scope>
    <source>
        <strain evidence="7">Pi057C3</strain>
    </source>
</reference>
<gene>
    <name evidence="7" type="ORF">P43SY_005857</name>
</gene>
<dbReference type="InterPro" id="IPR008271">
    <property type="entry name" value="Ser/Thr_kinase_AS"/>
</dbReference>
<evidence type="ECO:0000256" key="1">
    <source>
        <dbReference type="ARBA" id="ARBA00022614"/>
    </source>
</evidence>
<evidence type="ECO:0000313" key="8">
    <source>
        <dbReference type="Proteomes" id="UP001209570"/>
    </source>
</evidence>
<evidence type="ECO:0000259" key="6">
    <source>
        <dbReference type="PROSITE" id="PS50011"/>
    </source>
</evidence>
<comment type="caution">
    <text evidence="7">The sequence shown here is derived from an EMBL/GenBank/DDBJ whole genome shotgun (WGS) entry which is preliminary data.</text>
</comment>
<dbReference type="InterPro" id="IPR003591">
    <property type="entry name" value="Leu-rich_rpt_typical-subtyp"/>
</dbReference>
<evidence type="ECO:0000256" key="5">
    <source>
        <dbReference type="SAM" id="SignalP"/>
    </source>
</evidence>
<feature type="chain" id="PRO_5042084373" description="Protein kinase domain-containing protein" evidence="5">
    <location>
        <begin position="23"/>
        <end position="642"/>
    </location>
</feature>
<keyword evidence="1" id="KW-0433">Leucine-rich repeat</keyword>
<keyword evidence="4" id="KW-0812">Transmembrane</keyword>
<dbReference type="EMBL" id="JAKCXM010000002">
    <property type="protein sequence ID" value="KAJ0409963.1"/>
    <property type="molecule type" value="Genomic_DNA"/>
</dbReference>
<keyword evidence="5" id="KW-0732">Signal</keyword>
<evidence type="ECO:0000313" key="7">
    <source>
        <dbReference type="EMBL" id="KAJ0409963.1"/>
    </source>
</evidence>
<dbReference type="Pfam" id="PF00069">
    <property type="entry name" value="Pkinase"/>
    <property type="match status" value="1"/>
</dbReference>
<dbReference type="Gene3D" id="3.30.200.20">
    <property type="entry name" value="Phosphorylase Kinase, domain 1"/>
    <property type="match status" value="1"/>
</dbReference>
<dbReference type="InterPro" id="IPR000719">
    <property type="entry name" value="Prot_kinase_dom"/>
</dbReference>
<dbReference type="Pfam" id="PF13855">
    <property type="entry name" value="LRR_8"/>
    <property type="match status" value="1"/>
</dbReference>
<dbReference type="Gene3D" id="3.80.10.10">
    <property type="entry name" value="Ribonuclease Inhibitor"/>
    <property type="match status" value="1"/>
</dbReference>
<dbReference type="PROSITE" id="PS50011">
    <property type="entry name" value="PROTEIN_KINASE_DOM"/>
    <property type="match status" value="1"/>
</dbReference>
<dbReference type="Proteomes" id="UP001209570">
    <property type="component" value="Unassembled WGS sequence"/>
</dbReference>
<keyword evidence="2" id="KW-0677">Repeat</keyword>
<proteinExistence type="predicted"/>
<dbReference type="InterPro" id="IPR051681">
    <property type="entry name" value="Ser/Thr_Kinases-Pseudokinases"/>
</dbReference>
<keyword evidence="8" id="KW-1185">Reference proteome</keyword>
<name>A0AAD5QAX8_PYTIN</name>
<dbReference type="PANTHER" id="PTHR44329">
    <property type="entry name" value="SERINE/THREONINE-PROTEIN KINASE TNNI3K-RELATED"/>
    <property type="match status" value="1"/>
</dbReference>